<dbReference type="Pfam" id="PF15054">
    <property type="entry name" value="DUF4535"/>
    <property type="match status" value="1"/>
</dbReference>
<evidence type="ECO:0000313" key="1">
    <source>
        <dbReference type="EMBL" id="QDY51839.1"/>
    </source>
</evidence>
<proteinExistence type="predicted"/>
<dbReference type="InterPro" id="IPR027854">
    <property type="entry name" value="STMP1"/>
</dbReference>
<name>A0A5B8HV28_9VIRU</name>
<sequence length="44" mass="4941">MIHLGSFILGTISGMYIAQNYDIPDVKVIGNKIIDYLNSIEKNK</sequence>
<gene>
    <name evidence="1" type="ORF">1_224</name>
</gene>
<organism evidence="1">
    <name type="scientific">Mimiviridae sp. ChoanoV1</name>
    <dbReference type="NCBI Taxonomy" id="2596887"/>
    <lineage>
        <taxon>Viruses</taxon>
        <taxon>Varidnaviria</taxon>
        <taxon>Bamfordvirae</taxon>
        <taxon>Nucleocytoviricota</taxon>
        <taxon>Megaviricetes</taxon>
        <taxon>Imitervirales</taxon>
        <taxon>Schizomimiviridae</taxon>
    </lineage>
</organism>
<accession>A0A5B8HV28</accession>
<reference evidence="1" key="1">
    <citation type="submission" date="2018-11" db="EMBL/GenBank/DDBJ databases">
        <title>A distinct lineage of giant viruses engineers rhodopsin photosystems in predatory marine eukaryotes.</title>
        <authorList>
            <person name="Needham D.M."/>
            <person name="Yoshizawa S."/>
            <person name="Hosaka T."/>
            <person name="Poirier C."/>
            <person name="Choi C.-J."/>
            <person name="Hehenberger E."/>
            <person name="Irwin N.A.T."/>
            <person name="Wilken S."/>
            <person name="Yung C.-M."/>
            <person name="Bachy C."/>
            <person name="Kurihara R."/>
            <person name="Nakajima Y."/>
            <person name="Kojima K."/>
            <person name="Kimura-Someya T."/>
            <person name="Leonard G."/>
            <person name="Malmstrom R.R."/>
            <person name="Mende D."/>
            <person name="Olson D.K."/>
            <person name="Sudo Y."/>
            <person name="Sudek S."/>
            <person name="Richards T.A."/>
            <person name="DeLong E.F."/>
            <person name="Keeling P.J."/>
            <person name="Santoro A.E."/>
            <person name="Shirouzu M."/>
            <person name="Iwasaki W."/>
            <person name="Worden A.Z."/>
        </authorList>
    </citation>
    <scope>NUCLEOTIDE SEQUENCE</scope>
</reference>
<protein>
    <submittedName>
        <fullName evidence="1">Uncharacterized protein</fullName>
    </submittedName>
</protein>
<dbReference type="EMBL" id="MK250085">
    <property type="protein sequence ID" value="QDY51839.1"/>
    <property type="molecule type" value="Genomic_DNA"/>
</dbReference>